<sequence length="219" mass="23512">MSQNITTSMIDQDTLNARSRETRERLIQAGLTLFGRLGFDGVRTRQLVEEARVNQSAIPYHFGGKEGVYTAVLEHVAANIVLRLDLPRPAVASGGAASAALGVLMQDFVFALLDSKTSTAGSLLLAREQLQPTDQFDALYARLFQPLHQSVADLVADSREEARGDRAPILRAHAILGQALAFAVARETLLRRLGVEALSEKDVADIAAMVGSMAIAACA</sequence>
<feature type="DNA-binding region" description="H-T-H motif" evidence="4">
    <location>
        <begin position="43"/>
        <end position="62"/>
    </location>
</feature>
<keyword evidence="7" id="KW-1185">Reference proteome</keyword>
<keyword evidence="3" id="KW-0804">Transcription</keyword>
<dbReference type="Proteomes" id="UP001234798">
    <property type="component" value="Chromosome"/>
</dbReference>
<evidence type="ECO:0000313" key="7">
    <source>
        <dbReference type="Proteomes" id="UP001234798"/>
    </source>
</evidence>
<evidence type="ECO:0000259" key="5">
    <source>
        <dbReference type="PROSITE" id="PS50977"/>
    </source>
</evidence>
<evidence type="ECO:0000256" key="3">
    <source>
        <dbReference type="ARBA" id="ARBA00023163"/>
    </source>
</evidence>
<dbReference type="SUPFAM" id="SSF48498">
    <property type="entry name" value="Tetracyclin repressor-like, C-terminal domain"/>
    <property type="match status" value="1"/>
</dbReference>
<dbReference type="SUPFAM" id="SSF46689">
    <property type="entry name" value="Homeodomain-like"/>
    <property type="match status" value="1"/>
</dbReference>
<dbReference type="PANTHER" id="PTHR30055:SF234">
    <property type="entry name" value="HTH-TYPE TRANSCRIPTIONAL REGULATOR BETI"/>
    <property type="match status" value="1"/>
</dbReference>
<reference evidence="6 7" key="1">
    <citation type="submission" date="2023-08" db="EMBL/GenBank/DDBJ databases">
        <title>Achromobacter seleniivolatilans sp. nov., isolated from seleniferous soil.</title>
        <authorList>
            <person name="Zhang S."/>
            <person name="Li K."/>
            <person name="Peng J."/>
            <person name="Zhao Q."/>
            <person name="Wang H."/>
            <person name="Guo Y."/>
        </authorList>
    </citation>
    <scope>NUCLEOTIDE SEQUENCE [LARGE SCALE GENOMIC DNA]</scope>
    <source>
        <strain evidence="6 7">R39</strain>
    </source>
</reference>
<evidence type="ECO:0000256" key="4">
    <source>
        <dbReference type="PROSITE-ProRule" id="PRU00335"/>
    </source>
</evidence>
<evidence type="ECO:0000313" key="6">
    <source>
        <dbReference type="EMBL" id="WMD21343.1"/>
    </source>
</evidence>
<feature type="domain" description="HTH tetR-type" evidence="5">
    <location>
        <begin position="20"/>
        <end position="80"/>
    </location>
</feature>
<dbReference type="Gene3D" id="1.10.357.10">
    <property type="entry name" value="Tetracycline Repressor, domain 2"/>
    <property type="match status" value="1"/>
</dbReference>
<dbReference type="Gene3D" id="1.10.10.60">
    <property type="entry name" value="Homeodomain-like"/>
    <property type="match status" value="1"/>
</dbReference>
<keyword evidence="1" id="KW-0805">Transcription regulation</keyword>
<dbReference type="PANTHER" id="PTHR30055">
    <property type="entry name" value="HTH-TYPE TRANSCRIPTIONAL REGULATOR RUTR"/>
    <property type="match status" value="1"/>
</dbReference>
<dbReference type="RefSeq" id="WP_306945006.1">
    <property type="nucleotide sequence ID" value="NZ_CP132976.1"/>
</dbReference>
<dbReference type="InterPro" id="IPR009057">
    <property type="entry name" value="Homeodomain-like_sf"/>
</dbReference>
<dbReference type="Pfam" id="PF09209">
    <property type="entry name" value="CecR_C"/>
    <property type="match status" value="1"/>
</dbReference>
<dbReference type="InterPro" id="IPR036271">
    <property type="entry name" value="Tet_transcr_reg_TetR-rel_C_sf"/>
</dbReference>
<gene>
    <name evidence="6" type="ORF">RAS12_02960</name>
</gene>
<evidence type="ECO:0000256" key="2">
    <source>
        <dbReference type="ARBA" id="ARBA00023125"/>
    </source>
</evidence>
<proteinExistence type="predicted"/>
<protein>
    <submittedName>
        <fullName evidence="6">CerR family C-terminal domain-containing protein</fullName>
    </submittedName>
</protein>
<dbReference type="InterPro" id="IPR001647">
    <property type="entry name" value="HTH_TetR"/>
</dbReference>
<dbReference type="InterPro" id="IPR050109">
    <property type="entry name" value="HTH-type_TetR-like_transc_reg"/>
</dbReference>
<organism evidence="6 7">
    <name type="scientific">Achromobacter seleniivolatilans</name>
    <dbReference type="NCBI Taxonomy" id="3047478"/>
    <lineage>
        <taxon>Bacteria</taxon>
        <taxon>Pseudomonadati</taxon>
        <taxon>Pseudomonadota</taxon>
        <taxon>Betaproteobacteria</taxon>
        <taxon>Burkholderiales</taxon>
        <taxon>Alcaligenaceae</taxon>
        <taxon>Achromobacter</taxon>
    </lineage>
</organism>
<dbReference type="InterPro" id="IPR015292">
    <property type="entry name" value="Tscrpt_reg_YbiH_C"/>
</dbReference>
<keyword evidence="2 4" id="KW-0238">DNA-binding</keyword>
<dbReference type="EMBL" id="CP132976">
    <property type="protein sequence ID" value="WMD21343.1"/>
    <property type="molecule type" value="Genomic_DNA"/>
</dbReference>
<dbReference type="PROSITE" id="PS50977">
    <property type="entry name" value="HTH_TETR_2"/>
    <property type="match status" value="1"/>
</dbReference>
<accession>A0ABY9M587</accession>
<dbReference type="Pfam" id="PF00440">
    <property type="entry name" value="TetR_N"/>
    <property type="match status" value="1"/>
</dbReference>
<evidence type="ECO:0000256" key="1">
    <source>
        <dbReference type="ARBA" id="ARBA00023015"/>
    </source>
</evidence>
<name>A0ABY9M587_9BURK</name>